<sequence length="122" mass="12503">MSKTLRRRAGLAVSALALGSAAVTAGPAVASPASVPAAPASESACSYDGAHPYLYPGDPGKAVAHAQCLLNLYGRRLQVDGQFGPATKAAVIWAQGRCHIDTDGIVGPKTWDCLHPDKSPNP</sequence>
<keyword evidence="4" id="KW-1185">Reference proteome</keyword>
<dbReference type="PROSITE" id="PS51318">
    <property type="entry name" value="TAT"/>
    <property type="match status" value="1"/>
</dbReference>
<evidence type="ECO:0000313" key="3">
    <source>
        <dbReference type="EMBL" id="QTE02985.1"/>
    </source>
</evidence>
<evidence type="ECO:0000313" key="4">
    <source>
        <dbReference type="Proteomes" id="UP000663908"/>
    </source>
</evidence>
<name>A0ABX7U1S4_STRCY</name>
<proteinExistence type="predicted"/>
<keyword evidence="3" id="KW-0645">Protease</keyword>
<feature type="signal peptide" evidence="1">
    <location>
        <begin position="1"/>
        <end position="25"/>
    </location>
</feature>
<keyword evidence="3" id="KW-0378">Hydrolase</keyword>
<dbReference type="InterPro" id="IPR006311">
    <property type="entry name" value="TAT_signal"/>
</dbReference>
<dbReference type="Pfam" id="PF01471">
    <property type="entry name" value="PG_binding_1"/>
    <property type="match status" value="1"/>
</dbReference>
<dbReference type="EC" id="3.4.17.14" evidence="3"/>
<organism evidence="3 4">
    <name type="scientific">Streptomyces cyanogenus</name>
    <dbReference type="NCBI Taxonomy" id="80860"/>
    <lineage>
        <taxon>Bacteria</taxon>
        <taxon>Bacillati</taxon>
        <taxon>Actinomycetota</taxon>
        <taxon>Actinomycetes</taxon>
        <taxon>Kitasatosporales</taxon>
        <taxon>Streptomycetaceae</taxon>
        <taxon>Streptomyces</taxon>
    </lineage>
</organism>
<feature type="chain" id="PRO_5045737538" evidence="1">
    <location>
        <begin position="26"/>
        <end position="122"/>
    </location>
</feature>
<dbReference type="InterPro" id="IPR002477">
    <property type="entry name" value="Peptidoglycan-bd-like"/>
</dbReference>
<reference evidence="3 4" key="1">
    <citation type="submission" date="2021-03" db="EMBL/GenBank/DDBJ databases">
        <title>Complete genome sequence of Streptomyces cyanogenus S136, producer of anticancer angucycline landomycin A.</title>
        <authorList>
            <person name="Hrab P."/>
            <person name="Ruckert C."/>
            <person name="Busche T."/>
            <person name="Ostash I."/>
            <person name="Kalinowski J."/>
            <person name="Fedorenko V."/>
            <person name="Yushchuk O."/>
            <person name="Ostash B."/>
        </authorList>
    </citation>
    <scope>NUCLEOTIDE SEQUENCE [LARGE SCALE GENOMIC DNA]</scope>
    <source>
        <strain evidence="3 4">S136</strain>
    </source>
</reference>
<dbReference type="SUPFAM" id="SSF47090">
    <property type="entry name" value="PGBD-like"/>
    <property type="match status" value="1"/>
</dbReference>
<evidence type="ECO:0000259" key="2">
    <source>
        <dbReference type="Pfam" id="PF01471"/>
    </source>
</evidence>
<dbReference type="Proteomes" id="UP000663908">
    <property type="component" value="Chromosome"/>
</dbReference>
<feature type="domain" description="Peptidoglycan binding-like" evidence="2">
    <location>
        <begin position="60"/>
        <end position="114"/>
    </location>
</feature>
<protein>
    <submittedName>
        <fullName evidence="3">Zinc D-Ala-D-Ala carboxypeptidase</fullName>
        <ecNumber evidence="3">3.4.17.14</ecNumber>
    </submittedName>
</protein>
<dbReference type="InterPro" id="IPR036366">
    <property type="entry name" value="PGBDSf"/>
</dbReference>
<gene>
    <name evidence="3" type="ORF">S1361_36965</name>
</gene>
<dbReference type="EMBL" id="CP071839">
    <property type="protein sequence ID" value="QTE02985.1"/>
    <property type="molecule type" value="Genomic_DNA"/>
</dbReference>
<accession>A0ABX7U1S4</accession>
<dbReference type="Gene3D" id="1.10.101.10">
    <property type="entry name" value="PGBD-like superfamily/PGBD"/>
    <property type="match status" value="1"/>
</dbReference>
<keyword evidence="1" id="KW-0732">Signal</keyword>
<keyword evidence="3" id="KW-0121">Carboxypeptidase</keyword>
<dbReference type="InterPro" id="IPR036365">
    <property type="entry name" value="PGBD-like_sf"/>
</dbReference>
<dbReference type="RefSeq" id="WP_208036201.1">
    <property type="nucleotide sequence ID" value="NZ_CP071839.1"/>
</dbReference>
<evidence type="ECO:0000256" key="1">
    <source>
        <dbReference type="SAM" id="SignalP"/>
    </source>
</evidence>
<dbReference type="GO" id="GO:0009046">
    <property type="term" value="F:zinc D-Ala-D-Ala carboxypeptidase activity"/>
    <property type="evidence" value="ECO:0007669"/>
    <property type="project" value="UniProtKB-EC"/>
</dbReference>